<dbReference type="OrthoDB" id="10680321at2759"/>
<feature type="compositionally biased region" description="Polar residues" evidence="1">
    <location>
        <begin position="607"/>
        <end position="621"/>
    </location>
</feature>
<dbReference type="EnsemblMetazoa" id="ASIC020992-RA">
    <property type="protein sequence ID" value="ASIC020992-PA"/>
    <property type="gene ID" value="ASIC020992"/>
</dbReference>
<feature type="compositionally biased region" description="Polar residues" evidence="1">
    <location>
        <begin position="881"/>
        <end position="893"/>
    </location>
</feature>
<feature type="region of interest" description="Disordered" evidence="1">
    <location>
        <begin position="55"/>
        <end position="81"/>
    </location>
</feature>
<feature type="compositionally biased region" description="Basic and acidic residues" evidence="1">
    <location>
        <begin position="468"/>
        <end position="492"/>
    </location>
</feature>
<feature type="compositionally biased region" description="Basic residues" evidence="1">
    <location>
        <begin position="937"/>
        <end position="948"/>
    </location>
</feature>
<feature type="compositionally biased region" description="Acidic residues" evidence="1">
    <location>
        <begin position="142"/>
        <end position="189"/>
    </location>
</feature>
<proteinExistence type="predicted"/>
<keyword evidence="4" id="KW-1185">Reference proteome</keyword>
<dbReference type="VEuPathDB" id="VectorBase:ASIS019878"/>
<feature type="region of interest" description="Disordered" evidence="1">
    <location>
        <begin position="1"/>
        <end position="39"/>
    </location>
</feature>
<gene>
    <name evidence="2" type="ORF">ZHAS_00020992</name>
</gene>
<evidence type="ECO:0000313" key="4">
    <source>
        <dbReference type="Proteomes" id="UP000030765"/>
    </source>
</evidence>
<feature type="compositionally biased region" description="Acidic residues" evidence="1">
    <location>
        <begin position="198"/>
        <end position="208"/>
    </location>
</feature>
<dbReference type="EMBL" id="KE525404">
    <property type="protein sequence ID" value="KFB52730.1"/>
    <property type="molecule type" value="Genomic_DNA"/>
</dbReference>
<dbReference type="STRING" id="74873.A0A084WR86"/>
<feature type="compositionally biased region" description="Basic and acidic residues" evidence="1">
    <location>
        <begin position="314"/>
        <end position="326"/>
    </location>
</feature>
<feature type="compositionally biased region" description="Acidic residues" evidence="1">
    <location>
        <begin position="65"/>
        <end position="81"/>
    </location>
</feature>
<feature type="compositionally biased region" description="Low complexity" evidence="1">
    <location>
        <begin position="756"/>
        <end position="765"/>
    </location>
</feature>
<feature type="compositionally biased region" description="Low complexity" evidence="1">
    <location>
        <begin position="417"/>
        <end position="452"/>
    </location>
</feature>
<feature type="compositionally biased region" description="Low complexity" evidence="1">
    <location>
        <begin position="847"/>
        <end position="861"/>
    </location>
</feature>
<protein>
    <submittedName>
        <fullName evidence="2">AGAP002692-PA-like protein</fullName>
    </submittedName>
</protein>
<accession>A0A084WR86</accession>
<feature type="region of interest" description="Disordered" evidence="1">
    <location>
        <begin position="417"/>
        <end position="948"/>
    </location>
</feature>
<feature type="compositionally biased region" description="Basic and acidic residues" evidence="1">
    <location>
        <begin position="531"/>
        <end position="553"/>
    </location>
</feature>
<dbReference type="AlphaFoldDB" id="A0A084WR86"/>
<sequence length="948" mass="101634">MDDNSLQQLLSSGGPSRRRALHDRTATPTGPGGPSHTENIAIIIEDQVDEECLKTSEFGYRQDAEYQEEEEYTPMDVDDEKETSLEENYMVHTMAATAGDEEENVANVTEGDEIISVEDVTAQEVDESVVNVFDAIADQGEDGYEVMVDLDEEPEEASVEEDLGEYDDEEEEEEDEDVEDEGSYEDLEDELHNGELDNSAEEGDDDSVDSSSVLEVIDLSDEDNANTSSSSSSSSSSSGDPHGGAEQAQANTINPVADEPPQQQQPAAESVEPSVGSVGLQQQILYAELYSDAAPRVIYHQVHIEGEEDEEEKEGGGEQVQRREGDAQEGPASHDIQVPTTSSSTHRTEASGLADSSDDEDEVSEVKDLSVIGQNIAEVADSSMASGALRDRAVAGDQWEDGVASTSGNEEVVSARVVAPSSSGTTAAASVAAPGAQPQTQATQQQQTFGQPKNAHELEVPAMNLSVKPDEAHGSSRKNSKGEENGLSEEARALNLSAGQQQELAAQMARAEAGNNNDGEGEDEIPNVSNDEPHMHVEAQENEPHSSDEGKEVNEEERMDLTLHVSDEEDASEMQTPPTAGPSSTAEEPKQYSKEVENSPLRRSKETLLQQEETASTSTPRANVKTRLMIAMEKSSGTTPSLGTPTRARGRSGRSTSVVHETTDTPITSALSRSRRYASMDNVSEATPDPTVPLTPRRSTRRASSLAKELFAGGTPQKRTRRQSQSSVESADPRGSVPPTSPPDAAMEPPEPSEKSFASSTASSARRGRRGRKPRAASELPGTSGGSDAPLLADYSSNRRLTRHQLAVMEKSMEISSRSSQARMERGASSSKLDESIETGGADSEGESVVSNVSNQSSVRSTRSRTTRAATRRSSVETRSNRGGSVKDSSASHHPTAGASELDSDSDHSMVHGSQRTVHGLEPIAEEGDETRSETGKKRRGRPPKNRQ</sequence>
<name>A0A084WR86_ANOSI</name>
<dbReference type="OMA" id="AQENEPH"/>
<dbReference type="Proteomes" id="UP000030765">
    <property type="component" value="Unassembled WGS sequence"/>
</dbReference>
<feature type="region of interest" description="Disordered" evidence="1">
    <location>
        <begin position="301"/>
        <end position="365"/>
    </location>
</feature>
<organism evidence="2">
    <name type="scientific">Anopheles sinensis</name>
    <name type="common">Mosquito</name>
    <dbReference type="NCBI Taxonomy" id="74873"/>
    <lineage>
        <taxon>Eukaryota</taxon>
        <taxon>Metazoa</taxon>
        <taxon>Ecdysozoa</taxon>
        <taxon>Arthropoda</taxon>
        <taxon>Hexapoda</taxon>
        <taxon>Insecta</taxon>
        <taxon>Pterygota</taxon>
        <taxon>Neoptera</taxon>
        <taxon>Endopterygota</taxon>
        <taxon>Diptera</taxon>
        <taxon>Nematocera</taxon>
        <taxon>Culicoidea</taxon>
        <taxon>Culicidae</taxon>
        <taxon>Anophelinae</taxon>
        <taxon>Anopheles</taxon>
    </lineage>
</organism>
<reference evidence="3" key="2">
    <citation type="submission" date="2020-05" db="UniProtKB">
        <authorList>
            <consortium name="EnsemblMetazoa"/>
        </authorList>
    </citation>
    <scope>IDENTIFICATION</scope>
</reference>
<feature type="compositionally biased region" description="Polar residues" evidence="1">
    <location>
        <begin position="573"/>
        <end position="586"/>
    </location>
</feature>
<evidence type="ECO:0000256" key="1">
    <source>
        <dbReference type="SAM" id="MobiDB-lite"/>
    </source>
</evidence>
<feature type="compositionally biased region" description="Low complexity" evidence="1">
    <location>
        <begin position="635"/>
        <end position="657"/>
    </location>
</feature>
<feature type="compositionally biased region" description="Basic and acidic residues" evidence="1">
    <location>
        <begin position="587"/>
        <end position="597"/>
    </location>
</feature>
<feature type="compositionally biased region" description="Polar residues" evidence="1">
    <location>
        <begin position="658"/>
        <end position="672"/>
    </location>
</feature>
<feature type="compositionally biased region" description="Low complexity" evidence="1">
    <location>
        <begin position="1"/>
        <end position="14"/>
    </location>
</feature>
<feature type="compositionally biased region" description="Low complexity" evidence="1">
    <location>
        <begin position="228"/>
        <end position="238"/>
    </location>
</feature>
<evidence type="ECO:0000313" key="2">
    <source>
        <dbReference type="EMBL" id="KFB52730.1"/>
    </source>
</evidence>
<reference evidence="2 4" key="1">
    <citation type="journal article" date="2014" name="BMC Genomics">
        <title>Genome sequence of Anopheles sinensis provides insight into genetics basis of mosquito competence for malaria parasites.</title>
        <authorList>
            <person name="Zhou D."/>
            <person name="Zhang D."/>
            <person name="Ding G."/>
            <person name="Shi L."/>
            <person name="Hou Q."/>
            <person name="Ye Y."/>
            <person name="Xu Y."/>
            <person name="Zhou H."/>
            <person name="Xiong C."/>
            <person name="Li S."/>
            <person name="Yu J."/>
            <person name="Hong S."/>
            <person name="Yu X."/>
            <person name="Zou P."/>
            <person name="Chen C."/>
            <person name="Chang X."/>
            <person name="Wang W."/>
            <person name="Lv Y."/>
            <person name="Sun Y."/>
            <person name="Ma L."/>
            <person name="Shen B."/>
            <person name="Zhu C."/>
        </authorList>
    </citation>
    <scope>NUCLEOTIDE SEQUENCE [LARGE SCALE GENOMIC DNA]</scope>
</reference>
<feature type="compositionally biased region" description="Basic residues" evidence="1">
    <location>
        <begin position="766"/>
        <end position="775"/>
    </location>
</feature>
<dbReference type="VEuPathDB" id="VectorBase:ASIC020992"/>
<dbReference type="EMBL" id="ATLV01025994">
    <property type="status" value="NOT_ANNOTATED_CDS"/>
    <property type="molecule type" value="Genomic_DNA"/>
</dbReference>
<evidence type="ECO:0000313" key="3">
    <source>
        <dbReference type="EnsemblMetazoa" id="ASIC020992-PA"/>
    </source>
</evidence>
<feature type="region of interest" description="Disordered" evidence="1">
    <location>
        <begin position="142"/>
        <end position="278"/>
    </location>
</feature>